<feature type="transmembrane region" description="Helical" evidence="1">
    <location>
        <begin position="50"/>
        <end position="71"/>
    </location>
</feature>
<comment type="caution">
    <text evidence="2">The sequence shown here is derived from an EMBL/GenBank/DDBJ whole genome shotgun (WGS) entry which is preliminary data.</text>
</comment>
<reference evidence="2 3" key="1">
    <citation type="journal article" date="2016" name="Nat. Commun.">
        <title>Thousands of microbial genomes shed light on interconnected biogeochemical processes in an aquifer system.</title>
        <authorList>
            <person name="Anantharaman K."/>
            <person name="Brown C.T."/>
            <person name="Hug L.A."/>
            <person name="Sharon I."/>
            <person name="Castelle C.J."/>
            <person name="Probst A.J."/>
            <person name="Thomas B.C."/>
            <person name="Singh A."/>
            <person name="Wilkins M.J."/>
            <person name="Karaoz U."/>
            <person name="Brodie E.L."/>
            <person name="Williams K.H."/>
            <person name="Hubbard S.S."/>
            <person name="Banfield J.F."/>
        </authorList>
    </citation>
    <scope>NUCLEOTIDE SEQUENCE [LARGE SCALE GENOMIC DNA]</scope>
</reference>
<evidence type="ECO:0000256" key="1">
    <source>
        <dbReference type="SAM" id="Phobius"/>
    </source>
</evidence>
<accession>A0A1F4XY27</accession>
<protein>
    <submittedName>
        <fullName evidence="2">Uncharacterized protein</fullName>
    </submittedName>
</protein>
<sequence length="80" mass="8853">MLDTRGTFADLVDSLLGVFNIILPVLAAIGLVLLFYGIVQYIYSQDNKTYGPIILWSLVALFVLFSIWGILRVLGNTFGV</sequence>
<proteinExistence type="predicted"/>
<evidence type="ECO:0000313" key="2">
    <source>
        <dbReference type="EMBL" id="OGC86498.1"/>
    </source>
</evidence>
<dbReference type="Proteomes" id="UP000178585">
    <property type="component" value="Unassembled WGS sequence"/>
</dbReference>
<name>A0A1F4XY27_9BACT</name>
<evidence type="ECO:0000313" key="3">
    <source>
        <dbReference type="Proteomes" id="UP000178585"/>
    </source>
</evidence>
<keyword evidence="1" id="KW-1133">Transmembrane helix</keyword>
<keyword evidence="1" id="KW-0812">Transmembrane</keyword>
<keyword evidence="1" id="KW-0472">Membrane</keyword>
<gene>
    <name evidence="2" type="ORF">A2949_02620</name>
</gene>
<dbReference type="AlphaFoldDB" id="A0A1F4XY27"/>
<dbReference type="STRING" id="1797245.A2949_02620"/>
<feature type="transmembrane region" description="Helical" evidence="1">
    <location>
        <begin position="15"/>
        <end position="38"/>
    </location>
</feature>
<dbReference type="EMBL" id="MEWZ01000021">
    <property type="protein sequence ID" value="OGC86498.1"/>
    <property type="molecule type" value="Genomic_DNA"/>
</dbReference>
<organism evidence="2 3">
    <name type="scientific">Candidatus Adlerbacteria bacterium RIFCSPLOWO2_01_FULL_54_21b</name>
    <dbReference type="NCBI Taxonomy" id="1797245"/>
    <lineage>
        <taxon>Bacteria</taxon>
        <taxon>Candidatus Adleribacteriota</taxon>
    </lineage>
</organism>